<evidence type="ECO:0000313" key="1">
    <source>
        <dbReference type="EMBL" id="BBJ49510.1"/>
    </source>
</evidence>
<proteinExistence type="predicted"/>
<protein>
    <submittedName>
        <fullName evidence="1">Uncharacterized protein</fullName>
    </submittedName>
</protein>
<name>A0A499V9H6_STRAX</name>
<dbReference type="AlphaFoldDB" id="A0A499V9H6"/>
<accession>A0A499V9H6</accession>
<gene>
    <name evidence="1" type="ORF">SAVMC3_21390</name>
</gene>
<sequence length="95" mass="9922">MAALLALGYATAKDEGLRAAADARVERAHEHLAVGGLVQLHVPQLAVSGRAQPEGASCEFHMRPPERSGGPPRTQLCEAAHKVRGLDPICHLAGG</sequence>
<dbReference type="EMBL" id="AP019621">
    <property type="protein sequence ID" value="BBJ49510.1"/>
    <property type="molecule type" value="Genomic_DNA"/>
</dbReference>
<reference evidence="1" key="1">
    <citation type="submission" date="2019-04" db="EMBL/GenBank/DDBJ databases">
        <title>Draft genome sequences of Streptomyces avermitilis MC3.</title>
        <authorList>
            <person name="Komaki H."/>
            <person name="Tamura T."/>
            <person name="Hosoyama A."/>
        </authorList>
    </citation>
    <scope>NUCLEOTIDE SEQUENCE</scope>
    <source>
        <strain evidence="1">MC3</strain>
    </source>
</reference>
<organism evidence="1">
    <name type="scientific">Streptomyces avermitilis</name>
    <dbReference type="NCBI Taxonomy" id="33903"/>
    <lineage>
        <taxon>Bacteria</taxon>
        <taxon>Bacillati</taxon>
        <taxon>Actinomycetota</taxon>
        <taxon>Actinomycetes</taxon>
        <taxon>Kitasatosporales</taxon>
        <taxon>Streptomycetaceae</taxon>
        <taxon>Streptomyces</taxon>
    </lineage>
</organism>